<reference evidence="1" key="1">
    <citation type="submission" date="2023-02" db="EMBL/GenBank/DDBJ databases">
        <title>Georgenia sp.10Sc9-8, isolated from a soil sample collected from the Taklamakan desert.</title>
        <authorList>
            <person name="Liu S."/>
        </authorList>
    </citation>
    <scope>NUCLEOTIDE SEQUENCE</scope>
    <source>
        <strain evidence="1">10Sc9-8</strain>
    </source>
</reference>
<evidence type="ECO:0000313" key="1">
    <source>
        <dbReference type="EMBL" id="MDD9207724.1"/>
    </source>
</evidence>
<sequence length="162" mass="18253">MRRIPRRLARAPIGIFRVGLGWVFAGRLVMVEHVGRRTGRRRHVVLEVVERGPHHVVVPSGYGRRAQWFRNLEADPRVRLWWRGVVGARGHARVLGVEEARELLERYRARSRTRARVVATTLDLPELLASGPLPAEVAARVPLVELRSAALPGNVPGRRAGR</sequence>
<dbReference type="EMBL" id="JARACI010001147">
    <property type="protein sequence ID" value="MDD9207724.1"/>
    <property type="molecule type" value="Genomic_DNA"/>
</dbReference>
<protein>
    <submittedName>
        <fullName evidence="1">Nitroreductase family deazaflavin-dependent oxidoreductase</fullName>
    </submittedName>
</protein>
<dbReference type="SUPFAM" id="SSF50475">
    <property type="entry name" value="FMN-binding split barrel"/>
    <property type="match status" value="1"/>
</dbReference>
<organism evidence="1 2">
    <name type="scientific">Georgenia halotolerans</name>
    <dbReference type="NCBI Taxonomy" id="3028317"/>
    <lineage>
        <taxon>Bacteria</taxon>
        <taxon>Bacillati</taxon>
        <taxon>Actinomycetota</taxon>
        <taxon>Actinomycetes</taxon>
        <taxon>Micrococcales</taxon>
        <taxon>Bogoriellaceae</taxon>
        <taxon>Georgenia</taxon>
    </lineage>
</organism>
<keyword evidence="2" id="KW-1185">Reference proteome</keyword>
<dbReference type="NCBIfam" id="TIGR00026">
    <property type="entry name" value="hi_GC_TIGR00026"/>
    <property type="match status" value="1"/>
</dbReference>
<dbReference type="InterPro" id="IPR012349">
    <property type="entry name" value="Split_barrel_FMN-bd"/>
</dbReference>
<name>A0ABT5U066_9MICO</name>
<accession>A0ABT5U066</accession>
<dbReference type="Pfam" id="PF04075">
    <property type="entry name" value="F420H2_quin_red"/>
    <property type="match status" value="1"/>
</dbReference>
<proteinExistence type="predicted"/>
<dbReference type="Gene3D" id="2.30.110.10">
    <property type="entry name" value="Electron Transport, Fmn-binding Protein, Chain A"/>
    <property type="match status" value="1"/>
</dbReference>
<dbReference type="Proteomes" id="UP001165561">
    <property type="component" value="Unassembled WGS sequence"/>
</dbReference>
<comment type="caution">
    <text evidence="1">The sequence shown here is derived from an EMBL/GenBank/DDBJ whole genome shotgun (WGS) entry which is preliminary data.</text>
</comment>
<dbReference type="InterPro" id="IPR004378">
    <property type="entry name" value="F420H2_quin_Rdtase"/>
</dbReference>
<evidence type="ECO:0000313" key="2">
    <source>
        <dbReference type="Proteomes" id="UP001165561"/>
    </source>
</evidence>
<gene>
    <name evidence="1" type="ORF">PU560_14805</name>
</gene>